<proteinExistence type="predicted"/>
<feature type="region of interest" description="Disordered" evidence="1">
    <location>
        <begin position="1"/>
        <end position="23"/>
    </location>
</feature>
<dbReference type="AlphaFoldDB" id="A0A0C2YV20"/>
<organism evidence="2 3">
    <name type="scientific">Scleroderma citrinum Foug A</name>
    <dbReference type="NCBI Taxonomy" id="1036808"/>
    <lineage>
        <taxon>Eukaryota</taxon>
        <taxon>Fungi</taxon>
        <taxon>Dikarya</taxon>
        <taxon>Basidiomycota</taxon>
        <taxon>Agaricomycotina</taxon>
        <taxon>Agaricomycetes</taxon>
        <taxon>Agaricomycetidae</taxon>
        <taxon>Boletales</taxon>
        <taxon>Sclerodermatineae</taxon>
        <taxon>Sclerodermataceae</taxon>
        <taxon>Scleroderma</taxon>
    </lineage>
</organism>
<feature type="compositionally biased region" description="Polar residues" evidence="1">
    <location>
        <begin position="1"/>
        <end position="10"/>
    </location>
</feature>
<dbReference type="EMBL" id="KN822179">
    <property type="protein sequence ID" value="KIM53493.1"/>
    <property type="molecule type" value="Genomic_DNA"/>
</dbReference>
<evidence type="ECO:0000256" key="1">
    <source>
        <dbReference type="SAM" id="MobiDB-lite"/>
    </source>
</evidence>
<dbReference type="Proteomes" id="UP000053989">
    <property type="component" value="Unassembled WGS sequence"/>
</dbReference>
<reference evidence="3" key="2">
    <citation type="submission" date="2015-01" db="EMBL/GenBank/DDBJ databases">
        <title>Evolutionary Origins and Diversification of the Mycorrhizal Mutualists.</title>
        <authorList>
            <consortium name="DOE Joint Genome Institute"/>
            <consortium name="Mycorrhizal Genomics Consortium"/>
            <person name="Kohler A."/>
            <person name="Kuo A."/>
            <person name="Nagy L.G."/>
            <person name="Floudas D."/>
            <person name="Copeland A."/>
            <person name="Barry K.W."/>
            <person name="Cichocki N."/>
            <person name="Veneault-Fourrey C."/>
            <person name="LaButti K."/>
            <person name="Lindquist E.A."/>
            <person name="Lipzen A."/>
            <person name="Lundell T."/>
            <person name="Morin E."/>
            <person name="Murat C."/>
            <person name="Riley R."/>
            <person name="Ohm R."/>
            <person name="Sun H."/>
            <person name="Tunlid A."/>
            <person name="Henrissat B."/>
            <person name="Grigoriev I.V."/>
            <person name="Hibbett D.S."/>
            <person name="Martin F."/>
        </authorList>
    </citation>
    <scope>NUCLEOTIDE SEQUENCE [LARGE SCALE GENOMIC DNA]</scope>
    <source>
        <strain evidence="3">Foug A</strain>
    </source>
</reference>
<protein>
    <submittedName>
        <fullName evidence="2">Uncharacterized protein</fullName>
    </submittedName>
</protein>
<accession>A0A0C2YV20</accession>
<evidence type="ECO:0000313" key="2">
    <source>
        <dbReference type="EMBL" id="KIM53493.1"/>
    </source>
</evidence>
<sequence length="106" mass="12243">MIASKQQANINHEAIHVPSRRNPFRSNEEEKVFFTDLHEVIAQDITPVDFGLTPEEWGSEVYPAVEAILVGRRAAKYVEISLAEPIWYLRARLWCQSLLTLSFHSY</sequence>
<keyword evidence="3" id="KW-1185">Reference proteome</keyword>
<dbReference type="OrthoDB" id="3228476at2759"/>
<reference evidence="2 3" key="1">
    <citation type="submission" date="2014-04" db="EMBL/GenBank/DDBJ databases">
        <authorList>
            <consortium name="DOE Joint Genome Institute"/>
            <person name="Kuo A."/>
            <person name="Kohler A."/>
            <person name="Nagy L.G."/>
            <person name="Floudas D."/>
            <person name="Copeland A."/>
            <person name="Barry K.W."/>
            <person name="Cichocki N."/>
            <person name="Veneault-Fourrey C."/>
            <person name="LaButti K."/>
            <person name="Lindquist E.A."/>
            <person name="Lipzen A."/>
            <person name="Lundell T."/>
            <person name="Morin E."/>
            <person name="Murat C."/>
            <person name="Sun H."/>
            <person name="Tunlid A."/>
            <person name="Henrissat B."/>
            <person name="Grigoriev I.V."/>
            <person name="Hibbett D.S."/>
            <person name="Martin F."/>
            <person name="Nordberg H.P."/>
            <person name="Cantor M.N."/>
            <person name="Hua S.X."/>
        </authorList>
    </citation>
    <scope>NUCLEOTIDE SEQUENCE [LARGE SCALE GENOMIC DNA]</scope>
    <source>
        <strain evidence="2 3">Foug A</strain>
    </source>
</reference>
<gene>
    <name evidence="2" type="ORF">SCLCIDRAFT_138956</name>
</gene>
<dbReference type="HOGENOM" id="CLU_179718_0_0_1"/>
<evidence type="ECO:0000313" key="3">
    <source>
        <dbReference type="Proteomes" id="UP000053989"/>
    </source>
</evidence>
<dbReference type="InParanoid" id="A0A0C2YV20"/>
<name>A0A0C2YV20_9AGAM</name>
<dbReference type="STRING" id="1036808.A0A0C2YV20"/>